<accession>A0AAV5FGJ4</accession>
<keyword evidence="2" id="KW-1185">Reference proteome</keyword>
<proteinExistence type="predicted"/>
<dbReference type="AlphaFoldDB" id="A0AAV5FGJ4"/>
<name>A0AAV5FGJ4_ELECO</name>
<gene>
    <name evidence="1" type="primary">gb22162</name>
    <name evidence="1" type="ORF">PR202_gb22162</name>
</gene>
<sequence length="67" mass="6997">MTPLTTLRTAQLFQMSCPWISSGVGTRIVSTTGAWLADSPPALAADDSGEAIAQNMVLFPLLTGEGM</sequence>
<reference evidence="1" key="2">
    <citation type="submission" date="2021-12" db="EMBL/GenBank/DDBJ databases">
        <title>Resequencing data analysis of finger millet.</title>
        <authorList>
            <person name="Hatakeyama M."/>
            <person name="Aluri S."/>
            <person name="Balachadran M.T."/>
            <person name="Sivarajan S.R."/>
            <person name="Poveda L."/>
            <person name="Shimizu-Inatsugi R."/>
            <person name="Schlapbach R."/>
            <person name="Sreeman S.M."/>
            <person name="Shimizu K.K."/>
        </authorList>
    </citation>
    <scope>NUCLEOTIDE SEQUENCE</scope>
</reference>
<comment type="caution">
    <text evidence="1">The sequence shown here is derived from an EMBL/GenBank/DDBJ whole genome shotgun (WGS) entry which is preliminary data.</text>
</comment>
<protein>
    <submittedName>
        <fullName evidence="1">Uncharacterized protein</fullName>
    </submittedName>
</protein>
<evidence type="ECO:0000313" key="1">
    <source>
        <dbReference type="EMBL" id="GJN33550.1"/>
    </source>
</evidence>
<dbReference type="Proteomes" id="UP001054889">
    <property type="component" value="Unassembled WGS sequence"/>
</dbReference>
<evidence type="ECO:0000313" key="2">
    <source>
        <dbReference type="Proteomes" id="UP001054889"/>
    </source>
</evidence>
<dbReference type="EMBL" id="BQKI01000085">
    <property type="protein sequence ID" value="GJN33550.1"/>
    <property type="molecule type" value="Genomic_DNA"/>
</dbReference>
<reference evidence="1" key="1">
    <citation type="journal article" date="2018" name="DNA Res.">
        <title>Multiple hybrid de novo genome assembly of finger millet, an orphan allotetraploid crop.</title>
        <authorList>
            <person name="Hatakeyama M."/>
            <person name="Aluri S."/>
            <person name="Balachadran M.T."/>
            <person name="Sivarajan S.R."/>
            <person name="Patrignani A."/>
            <person name="Gruter S."/>
            <person name="Poveda L."/>
            <person name="Shimizu-Inatsugi R."/>
            <person name="Baeten J."/>
            <person name="Francoijs K.J."/>
            <person name="Nataraja K.N."/>
            <person name="Reddy Y.A.N."/>
            <person name="Phadnis S."/>
            <person name="Ravikumar R.L."/>
            <person name="Schlapbach R."/>
            <person name="Sreeman S.M."/>
            <person name="Shimizu K.K."/>
        </authorList>
    </citation>
    <scope>NUCLEOTIDE SEQUENCE</scope>
</reference>
<organism evidence="1 2">
    <name type="scientific">Eleusine coracana subsp. coracana</name>
    <dbReference type="NCBI Taxonomy" id="191504"/>
    <lineage>
        <taxon>Eukaryota</taxon>
        <taxon>Viridiplantae</taxon>
        <taxon>Streptophyta</taxon>
        <taxon>Embryophyta</taxon>
        <taxon>Tracheophyta</taxon>
        <taxon>Spermatophyta</taxon>
        <taxon>Magnoliopsida</taxon>
        <taxon>Liliopsida</taxon>
        <taxon>Poales</taxon>
        <taxon>Poaceae</taxon>
        <taxon>PACMAD clade</taxon>
        <taxon>Chloridoideae</taxon>
        <taxon>Cynodonteae</taxon>
        <taxon>Eleusininae</taxon>
        <taxon>Eleusine</taxon>
    </lineage>
</organism>